<evidence type="ECO:0000256" key="10">
    <source>
        <dbReference type="RuleBase" id="RU364116"/>
    </source>
</evidence>
<accession>A0A518F189</accession>
<dbReference type="OrthoDB" id="9808022at2"/>
<organism evidence="12 13">
    <name type="scientific">Saltatorellus ferox</name>
    <dbReference type="NCBI Taxonomy" id="2528018"/>
    <lineage>
        <taxon>Bacteria</taxon>
        <taxon>Pseudomonadati</taxon>
        <taxon>Planctomycetota</taxon>
        <taxon>Planctomycetia</taxon>
        <taxon>Planctomycetia incertae sedis</taxon>
        <taxon>Saltatorellus</taxon>
    </lineage>
</organism>
<keyword evidence="12" id="KW-0560">Oxidoreductase</keyword>
<dbReference type="SFLD" id="SFLDF00288">
    <property type="entry name" value="HemN-like__clustered_with_nucl"/>
    <property type="match status" value="1"/>
</dbReference>
<dbReference type="SMART" id="SM00729">
    <property type="entry name" value="Elp3"/>
    <property type="match status" value="1"/>
</dbReference>
<keyword evidence="10" id="KW-0004">4Fe-4S</keyword>
<keyword evidence="5 10" id="KW-0949">S-adenosyl-L-methionine</keyword>
<dbReference type="SFLD" id="SFLDG01065">
    <property type="entry name" value="anaerobic_coproporphyrinogen-I"/>
    <property type="match status" value="1"/>
</dbReference>
<dbReference type="Proteomes" id="UP000320390">
    <property type="component" value="Chromosome"/>
</dbReference>
<dbReference type="GO" id="GO:0005737">
    <property type="term" value="C:cytoplasm"/>
    <property type="evidence" value="ECO:0007669"/>
    <property type="project" value="UniProtKB-SubCell"/>
</dbReference>
<dbReference type="InterPro" id="IPR034505">
    <property type="entry name" value="Coproporphyrinogen-III_oxidase"/>
</dbReference>
<keyword evidence="8 10" id="KW-0411">Iron-sulfur</keyword>
<keyword evidence="9 10" id="KW-0143">Chaperone</keyword>
<dbReference type="Pfam" id="PF04055">
    <property type="entry name" value="Radical_SAM"/>
    <property type="match status" value="1"/>
</dbReference>
<dbReference type="Gene3D" id="3.20.20.70">
    <property type="entry name" value="Aldolase class I"/>
    <property type="match status" value="1"/>
</dbReference>
<evidence type="ECO:0000256" key="9">
    <source>
        <dbReference type="ARBA" id="ARBA00023186"/>
    </source>
</evidence>
<name>A0A518F189_9BACT</name>
<keyword evidence="6 10" id="KW-0479">Metal-binding</keyword>
<protein>
    <recommendedName>
        <fullName evidence="3 10">Heme chaperone HemW</fullName>
    </recommendedName>
</protein>
<evidence type="ECO:0000259" key="11">
    <source>
        <dbReference type="PROSITE" id="PS51918"/>
    </source>
</evidence>
<evidence type="ECO:0000256" key="5">
    <source>
        <dbReference type="ARBA" id="ARBA00022691"/>
    </source>
</evidence>
<dbReference type="GO" id="GO:0006779">
    <property type="term" value="P:porphyrin-containing compound biosynthetic process"/>
    <property type="evidence" value="ECO:0007669"/>
    <property type="project" value="InterPro"/>
</dbReference>
<reference evidence="12 13" key="1">
    <citation type="submission" date="2019-02" db="EMBL/GenBank/DDBJ databases">
        <title>Deep-cultivation of Planctomycetes and their phenomic and genomic characterization uncovers novel biology.</title>
        <authorList>
            <person name="Wiegand S."/>
            <person name="Jogler M."/>
            <person name="Boedeker C."/>
            <person name="Pinto D."/>
            <person name="Vollmers J."/>
            <person name="Rivas-Marin E."/>
            <person name="Kohn T."/>
            <person name="Peeters S.H."/>
            <person name="Heuer A."/>
            <person name="Rast P."/>
            <person name="Oberbeckmann S."/>
            <person name="Bunk B."/>
            <person name="Jeske O."/>
            <person name="Meyerdierks A."/>
            <person name="Storesund J.E."/>
            <person name="Kallscheuer N."/>
            <person name="Luecker S."/>
            <person name="Lage O.M."/>
            <person name="Pohl T."/>
            <person name="Merkel B.J."/>
            <person name="Hornburger P."/>
            <person name="Mueller R.-W."/>
            <person name="Bruemmer F."/>
            <person name="Labrenz M."/>
            <person name="Spormann A.M."/>
            <person name="Op den Camp H."/>
            <person name="Overmann J."/>
            <person name="Amann R."/>
            <person name="Jetten M.S.M."/>
            <person name="Mascher T."/>
            <person name="Medema M.H."/>
            <person name="Devos D.P."/>
            <person name="Kaster A.-K."/>
            <person name="Ovreas L."/>
            <person name="Rohde M."/>
            <person name="Galperin M.Y."/>
            <person name="Jogler C."/>
        </authorList>
    </citation>
    <scope>NUCLEOTIDE SEQUENCE [LARGE SCALE GENOMIC DNA]</scope>
    <source>
        <strain evidence="12 13">Poly30</strain>
    </source>
</reference>
<evidence type="ECO:0000256" key="7">
    <source>
        <dbReference type="ARBA" id="ARBA00023004"/>
    </source>
</evidence>
<keyword evidence="10" id="KW-0963">Cytoplasm</keyword>
<proteinExistence type="inferred from homology"/>
<comment type="function">
    <text evidence="10">Probably acts as a heme chaperone, transferring heme to an unknown acceptor. Binds one molecule of heme per monomer, possibly covalently. Binds 1 [4Fe-4S] cluster. The cluster is coordinated with 3 cysteines and an exchangeable S-adenosyl-L-methionine.</text>
</comment>
<dbReference type="RefSeq" id="WP_145205719.1">
    <property type="nucleotide sequence ID" value="NZ_CP036434.1"/>
</dbReference>
<dbReference type="GO" id="GO:0051539">
    <property type="term" value="F:4 iron, 4 sulfur cluster binding"/>
    <property type="evidence" value="ECO:0007669"/>
    <property type="project" value="UniProtKB-UniRule"/>
</dbReference>
<evidence type="ECO:0000256" key="1">
    <source>
        <dbReference type="ARBA" id="ARBA00001966"/>
    </source>
</evidence>
<feature type="domain" description="Radical SAM core" evidence="11">
    <location>
        <begin position="21"/>
        <end position="254"/>
    </location>
</feature>
<dbReference type="NCBIfam" id="TIGR00539">
    <property type="entry name" value="hemN_rel"/>
    <property type="match status" value="1"/>
</dbReference>
<dbReference type="InterPro" id="IPR058240">
    <property type="entry name" value="rSAM_sf"/>
</dbReference>
<keyword evidence="7 10" id="KW-0408">Iron</keyword>
<evidence type="ECO:0000256" key="6">
    <source>
        <dbReference type="ARBA" id="ARBA00022723"/>
    </source>
</evidence>
<keyword evidence="4 10" id="KW-0349">Heme</keyword>
<dbReference type="PANTHER" id="PTHR13932:SF5">
    <property type="entry name" value="RADICAL S-ADENOSYL METHIONINE DOMAIN-CONTAINING PROTEIN 1, MITOCHONDRIAL"/>
    <property type="match status" value="1"/>
</dbReference>
<dbReference type="SUPFAM" id="SSF102114">
    <property type="entry name" value="Radical SAM enzymes"/>
    <property type="match status" value="1"/>
</dbReference>
<dbReference type="InterPro" id="IPR007197">
    <property type="entry name" value="rSAM"/>
</dbReference>
<dbReference type="PROSITE" id="PS51918">
    <property type="entry name" value="RADICAL_SAM"/>
    <property type="match status" value="1"/>
</dbReference>
<evidence type="ECO:0000256" key="8">
    <source>
        <dbReference type="ARBA" id="ARBA00023014"/>
    </source>
</evidence>
<comment type="subcellular location">
    <subcellularLocation>
        <location evidence="10">Cytoplasm</location>
    </subcellularLocation>
</comment>
<dbReference type="InterPro" id="IPR004559">
    <property type="entry name" value="HemW-like"/>
</dbReference>
<dbReference type="AlphaFoldDB" id="A0A518F189"/>
<dbReference type="InterPro" id="IPR006638">
    <property type="entry name" value="Elp3/MiaA/NifB-like_rSAM"/>
</dbReference>
<evidence type="ECO:0000256" key="2">
    <source>
        <dbReference type="ARBA" id="ARBA00006100"/>
    </source>
</evidence>
<gene>
    <name evidence="12" type="ORF">Poly30_56690</name>
</gene>
<keyword evidence="13" id="KW-1185">Reference proteome</keyword>
<dbReference type="GO" id="GO:0046872">
    <property type="term" value="F:metal ion binding"/>
    <property type="evidence" value="ECO:0007669"/>
    <property type="project" value="UniProtKB-UniRule"/>
</dbReference>
<dbReference type="EMBL" id="CP036434">
    <property type="protein sequence ID" value="QDV10107.1"/>
    <property type="molecule type" value="Genomic_DNA"/>
</dbReference>
<dbReference type="CDD" id="cd01335">
    <property type="entry name" value="Radical_SAM"/>
    <property type="match status" value="1"/>
</dbReference>
<dbReference type="InterPro" id="IPR013785">
    <property type="entry name" value="Aldolase_TIM"/>
</dbReference>
<evidence type="ECO:0000313" key="13">
    <source>
        <dbReference type="Proteomes" id="UP000320390"/>
    </source>
</evidence>
<comment type="cofactor">
    <cofactor evidence="1">
        <name>[4Fe-4S] cluster</name>
        <dbReference type="ChEBI" id="CHEBI:49883"/>
    </cofactor>
</comment>
<dbReference type="SFLD" id="SFLDF00562">
    <property type="entry name" value="HemN-like__clustered_with_heat"/>
    <property type="match status" value="1"/>
</dbReference>
<evidence type="ECO:0000256" key="4">
    <source>
        <dbReference type="ARBA" id="ARBA00022617"/>
    </source>
</evidence>
<comment type="similarity">
    <text evidence="2">Belongs to the anaerobic coproporphyrinogen-III oxidase family. HemW subfamily.</text>
</comment>
<sequence length="404" mass="44467">MSSTEESFAARQGKPRAAALDRAEDGVALYVHLPFCAAKCHYCDFFSVPDDGQDIDGMIAAILEEARLRAPLRPRTVFIGGGTPSLLSIEQLTRFLDGLDELVGWRDSATEVSAECNPESLDRDKAKALLDLGVPRLSIGFQTLNDETLKLFGRVHSVDDSFRAFEAARAAGIEHLNLDMIYAVPGQTAADWARDLGRVLDLGPEHLSAYNLTFEEDTRFKRWLDQGKLASSPEEVELEMFHTTRELTAAAGLAAYEISNHARPGEACAHNVGYWRNAQYVGIGPGAVSKVGQARAGNPRAIQPYLRRMQTAGHATDWREDPDVHARLAETWWLGLRLTEGVNPERARETAGLTDAEEDPHLATAHLLIDQGFLETQLRDGATYYRLTASGLPLADAVARQFLK</sequence>
<evidence type="ECO:0000313" key="12">
    <source>
        <dbReference type="EMBL" id="QDV10107.1"/>
    </source>
</evidence>
<dbReference type="SFLD" id="SFLDG01082">
    <property type="entry name" value="B12-binding_domain_containing"/>
    <property type="match status" value="1"/>
</dbReference>
<evidence type="ECO:0000256" key="3">
    <source>
        <dbReference type="ARBA" id="ARBA00017228"/>
    </source>
</evidence>
<dbReference type="GO" id="GO:0004109">
    <property type="term" value="F:coproporphyrinogen oxidase activity"/>
    <property type="evidence" value="ECO:0007669"/>
    <property type="project" value="InterPro"/>
</dbReference>
<dbReference type="SFLD" id="SFLDS00029">
    <property type="entry name" value="Radical_SAM"/>
    <property type="match status" value="1"/>
</dbReference>
<dbReference type="PANTHER" id="PTHR13932">
    <property type="entry name" value="COPROPORPHYRINIGEN III OXIDASE"/>
    <property type="match status" value="1"/>
</dbReference>